<protein>
    <submittedName>
        <fullName evidence="3">Uncharacterized protein</fullName>
    </submittedName>
</protein>
<dbReference type="Proteomes" id="UP000751190">
    <property type="component" value="Unassembled WGS sequence"/>
</dbReference>
<keyword evidence="2" id="KW-0812">Transmembrane</keyword>
<feature type="transmembrane region" description="Helical" evidence="2">
    <location>
        <begin position="168"/>
        <end position="190"/>
    </location>
</feature>
<keyword evidence="2" id="KW-1133">Transmembrane helix</keyword>
<reference evidence="3" key="1">
    <citation type="submission" date="2021-05" db="EMBL/GenBank/DDBJ databases">
        <title>The genome of the haptophyte Pavlova lutheri (Diacronema luteri, Pavlovales) - a model for lipid biosynthesis in eukaryotic algae.</title>
        <authorList>
            <person name="Hulatt C.J."/>
            <person name="Posewitz M.C."/>
        </authorList>
    </citation>
    <scope>NUCLEOTIDE SEQUENCE</scope>
    <source>
        <strain evidence="3">NIVA-4/92</strain>
    </source>
</reference>
<accession>A0A8J5XBY9</accession>
<feature type="compositionally biased region" description="Basic and acidic residues" evidence="1">
    <location>
        <begin position="1"/>
        <end position="10"/>
    </location>
</feature>
<dbReference type="AlphaFoldDB" id="A0A8J5XBY9"/>
<evidence type="ECO:0000313" key="4">
    <source>
        <dbReference type="Proteomes" id="UP000751190"/>
    </source>
</evidence>
<comment type="caution">
    <text evidence="3">The sequence shown here is derived from an EMBL/GenBank/DDBJ whole genome shotgun (WGS) entry which is preliminary data.</text>
</comment>
<evidence type="ECO:0000313" key="3">
    <source>
        <dbReference type="EMBL" id="KAG8457892.1"/>
    </source>
</evidence>
<keyword evidence="4" id="KW-1185">Reference proteome</keyword>
<sequence>MPDAAGRKADASTSPRRPLEWRMTPNGGAKGGSGGHAPRPPSALRFDARARRGRGQLARAEPAARAAALAYELHQLEDAAPPSLAYERARARYARGWAPVCAWLLALALLPRPRAPDTERTDGGLGSALRALLGSARLLAEHGVALSPPLWALGLLSTRSRDRRARRLGLVSLAHAVLSALALCALALAAQLEAHLTAELGRAMRDGAAPEAGGGSPAG</sequence>
<organism evidence="3 4">
    <name type="scientific">Diacronema lutheri</name>
    <name type="common">Unicellular marine alga</name>
    <name type="synonym">Monochrysis lutheri</name>
    <dbReference type="NCBI Taxonomy" id="2081491"/>
    <lineage>
        <taxon>Eukaryota</taxon>
        <taxon>Haptista</taxon>
        <taxon>Haptophyta</taxon>
        <taxon>Pavlovophyceae</taxon>
        <taxon>Pavlovales</taxon>
        <taxon>Pavlovaceae</taxon>
        <taxon>Diacronema</taxon>
    </lineage>
</organism>
<name>A0A8J5XBY9_DIALT</name>
<evidence type="ECO:0000256" key="1">
    <source>
        <dbReference type="SAM" id="MobiDB-lite"/>
    </source>
</evidence>
<dbReference type="EMBL" id="JAGTXO010000060">
    <property type="protein sequence ID" value="KAG8457892.1"/>
    <property type="molecule type" value="Genomic_DNA"/>
</dbReference>
<evidence type="ECO:0000256" key="2">
    <source>
        <dbReference type="SAM" id="Phobius"/>
    </source>
</evidence>
<feature type="region of interest" description="Disordered" evidence="1">
    <location>
        <begin position="1"/>
        <end position="43"/>
    </location>
</feature>
<gene>
    <name evidence="3" type="ORF">KFE25_011958</name>
</gene>
<proteinExistence type="predicted"/>
<keyword evidence="2" id="KW-0472">Membrane</keyword>